<proteinExistence type="predicted"/>
<reference evidence="1" key="2">
    <citation type="journal article" date="2015" name="Fish Shellfish Immunol.">
        <title>Early steps in the European eel (Anguilla anguilla)-Vibrio vulnificus interaction in the gills: Role of the RtxA13 toxin.</title>
        <authorList>
            <person name="Callol A."/>
            <person name="Pajuelo D."/>
            <person name="Ebbesson L."/>
            <person name="Teles M."/>
            <person name="MacKenzie S."/>
            <person name="Amaro C."/>
        </authorList>
    </citation>
    <scope>NUCLEOTIDE SEQUENCE</scope>
</reference>
<evidence type="ECO:0000313" key="1">
    <source>
        <dbReference type="EMBL" id="JAH25619.1"/>
    </source>
</evidence>
<organism evidence="1">
    <name type="scientific">Anguilla anguilla</name>
    <name type="common">European freshwater eel</name>
    <name type="synonym">Muraena anguilla</name>
    <dbReference type="NCBI Taxonomy" id="7936"/>
    <lineage>
        <taxon>Eukaryota</taxon>
        <taxon>Metazoa</taxon>
        <taxon>Chordata</taxon>
        <taxon>Craniata</taxon>
        <taxon>Vertebrata</taxon>
        <taxon>Euteleostomi</taxon>
        <taxon>Actinopterygii</taxon>
        <taxon>Neopterygii</taxon>
        <taxon>Teleostei</taxon>
        <taxon>Anguilliformes</taxon>
        <taxon>Anguillidae</taxon>
        <taxon>Anguilla</taxon>
    </lineage>
</organism>
<protein>
    <submittedName>
        <fullName evidence="1">Uncharacterized protein</fullName>
    </submittedName>
</protein>
<name>A0A0E9R930_ANGAN</name>
<accession>A0A0E9R930</accession>
<sequence>MVFIPADLLATCFHVFFSFSVILYRSSESSSCAVILSMDYS</sequence>
<reference evidence="1" key="1">
    <citation type="submission" date="2014-11" db="EMBL/GenBank/DDBJ databases">
        <authorList>
            <person name="Amaro Gonzalez C."/>
        </authorList>
    </citation>
    <scope>NUCLEOTIDE SEQUENCE</scope>
</reference>
<dbReference type="EMBL" id="GBXM01082958">
    <property type="protein sequence ID" value="JAH25619.1"/>
    <property type="molecule type" value="Transcribed_RNA"/>
</dbReference>
<dbReference type="AlphaFoldDB" id="A0A0E9R930"/>